<evidence type="ECO:0000313" key="2">
    <source>
        <dbReference type="EMBL" id="CAD7231323.1"/>
    </source>
</evidence>
<dbReference type="AlphaFoldDB" id="A0A7R8WLM5"/>
<organism evidence="2">
    <name type="scientific">Cyprideis torosa</name>
    <dbReference type="NCBI Taxonomy" id="163714"/>
    <lineage>
        <taxon>Eukaryota</taxon>
        <taxon>Metazoa</taxon>
        <taxon>Ecdysozoa</taxon>
        <taxon>Arthropoda</taxon>
        <taxon>Crustacea</taxon>
        <taxon>Oligostraca</taxon>
        <taxon>Ostracoda</taxon>
        <taxon>Podocopa</taxon>
        <taxon>Podocopida</taxon>
        <taxon>Cytherocopina</taxon>
        <taxon>Cytheroidea</taxon>
        <taxon>Cytherideidae</taxon>
        <taxon>Cyprideis</taxon>
    </lineage>
</organism>
<reference evidence="2" key="1">
    <citation type="submission" date="2020-11" db="EMBL/GenBank/DDBJ databases">
        <authorList>
            <person name="Tran Van P."/>
        </authorList>
    </citation>
    <scope>NUCLEOTIDE SEQUENCE</scope>
</reference>
<evidence type="ECO:0000256" key="1">
    <source>
        <dbReference type="SAM" id="MobiDB-lite"/>
    </source>
</evidence>
<name>A0A7R8WLM5_9CRUS</name>
<protein>
    <submittedName>
        <fullName evidence="2">Uncharacterized protein</fullName>
    </submittedName>
</protein>
<accession>A0A7R8WLM5</accession>
<gene>
    <name evidence="2" type="ORF">CTOB1V02_LOCUS9171</name>
</gene>
<feature type="region of interest" description="Disordered" evidence="1">
    <location>
        <begin position="192"/>
        <end position="211"/>
    </location>
</feature>
<dbReference type="EMBL" id="OB663385">
    <property type="protein sequence ID" value="CAD7231323.1"/>
    <property type="molecule type" value="Genomic_DNA"/>
</dbReference>
<sequence>MYDAIPGGVLSLRMRHVPFVQFEIKVKGGCGRSRKSDDRILEDTLVTYLSLVPRGVANSSGPYLSHFVGFYWTLPIIQRIKRTETKDPQSTPEKWHLQMDQEERRRRMEFNAFNSECVSTTKDSLSGASSSGTTFSSTVGWGGPSIRGDGIPAKVLNFHAHVRPPESRDNGALSLGAGTNTRIDASFGRDVRPLRFPSLTPDPDKEALRMS</sequence>
<feature type="compositionally biased region" description="Basic and acidic residues" evidence="1">
    <location>
        <begin position="202"/>
        <end position="211"/>
    </location>
</feature>
<proteinExistence type="predicted"/>